<dbReference type="Proteomes" id="UP000235672">
    <property type="component" value="Unassembled WGS sequence"/>
</dbReference>
<dbReference type="EMBL" id="KZ613484">
    <property type="protein sequence ID" value="PMD20562.1"/>
    <property type="molecule type" value="Genomic_DNA"/>
</dbReference>
<evidence type="ECO:0000313" key="2">
    <source>
        <dbReference type="EMBL" id="PMD20562.1"/>
    </source>
</evidence>
<keyword evidence="3" id="KW-1185">Reference proteome</keyword>
<protein>
    <submittedName>
        <fullName evidence="2">HET-domain-containing protein</fullName>
    </submittedName>
</protein>
<reference evidence="2 3" key="1">
    <citation type="submission" date="2016-05" db="EMBL/GenBank/DDBJ databases">
        <title>A degradative enzymes factory behind the ericoid mycorrhizal symbiosis.</title>
        <authorList>
            <consortium name="DOE Joint Genome Institute"/>
            <person name="Martino E."/>
            <person name="Morin E."/>
            <person name="Grelet G."/>
            <person name="Kuo A."/>
            <person name="Kohler A."/>
            <person name="Daghino S."/>
            <person name="Barry K."/>
            <person name="Choi C."/>
            <person name="Cichocki N."/>
            <person name="Clum A."/>
            <person name="Copeland A."/>
            <person name="Hainaut M."/>
            <person name="Haridas S."/>
            <person name="Labutti K."/>
            <person name="Lindquist E."/>
            <person name="Lipzen A."/>
            <person name="Khouja H.-R."/>
            <person name="Murat C."/>
            <person name="Ohm R."/>
            <person name="Olson A."/>
            <person name="Spatafora J."/>
            <person name="Veneault-Fourrey C."/>
            <person name="Henrissat B."/>
            <person name="Grigoriev I."/>
            <person name="Martin F."/>
            <person name="Perotto S."/>
        </authorList>
    </citation>
    <scope>NUCLEOTIDE SEQUENCE [LARGE SCALE GENOMIC DNA]</scope>
    <source>
        <strain evidence="2 3">UAMH 7357</strain>
    </source>
</reference>
<dbReference type="PANTHER" id="PTHR33112:SF16">
    <property type="entry name" value="HETEROKARYON INCOMPATIBILITY DOMAIN-CONTAINING PROTEIN"/>
    <property type="match status" value="1"/>
</dbReference>
<sequence>MELCNFCRDINLRAVFPPYLHARKGFKHQPDLVNMIQAARLGCELCQFFLKCAEELSRDEFEKVRNGGQLYLRGSLLGKCYICSEEKAPLSLAPRLCNFYCFAPDLKVSHLIKLEVETPSADSSSDICFAKITSWLTQCITKHPDCGKPCEVVLPTRVIDVGSFDNQNIRLVTTNGSRGSWVALSHCWGNSVSLQLKQRFLTEMEKSIPIESLPPSFQDAVHITRRLGFKYLWIDSLCMIQDSPEDWAQESGQMASIYSNSILTIAAEAARDDSIGIFRSANMCRPKFSVRVKGHWNNHAIDHVWFRSPSLPDSGGFHLHQRAWVLQETLLGPRVLTYTSEQLYYTCRTIQYNEFEPSRSITLGSNYPKKFVYHNERCRLAKKILFRASSFYDQPVMAPETMNEGCLDSYPKVPNNDRTSQRPSNFTPKITVEEVLQQTFKIVEAFTVRSLTFETDRLPALAGVAKVVGRLTDYSYKAGLWDEDLIRGLAWSINKPSTDGYRRARCSDYVAPSWSWASIPSRVRLVGGDEVKFPLYFEAAQDTTVLETHLEYFSDDPYLGVSSGLLKIRGRCRSLEPKDFGASSPQFGWSLDDDLHSHLYRKSTDDGVNRLFLHLGKEGGYHIALILKETDLHGTYKRIGRWVATCETEILNNWTIKTLTII</sequence>
<dbReference type="STRING" id="1745343.A0A2J6Q2R2"/>
<accession>A0A2J6Q2R2</accession>
<feature type="domain" description="Heterokaryon incompatibility" evidence="1">
    <location>
        <begin position="181"/>
        <end position="328"/>
    </location>
</feature>
<evidence type="ECO:0000259" key="1">
    <source>
        <dbReference type="Pfam" id="PF06985"/>
    </source>
</evidence>
<evidence type="ECO:0000313" key="3">
    <source>
        <dbReference type="Proteomes" id="UP000235672"/>
    </source>
</evidence>
<name>A0A2J6Q2R2_9HELO</name>
<dbReference type="AlphaFoldDB" id="A0A2J6Q2R2"/>
<dbReference type="OrthoDB" id="5362512at2759"/>
<dbReference type="InterPro" id="IPR010730">
    <property type="entry name" value="HET"/>
</dbReference>
<organism evidence="2 3">
    <name type="scientific">Hyaloscypha hepaticicola</name>
    <dbReference type="NCBI Taxonomy" id="2082293"/>
    <lineage>
        <taxon>Eukaryota</taxon>
        <taxon>Fungi</taxon>
        <taxon>Dikarya</taxon>
        <taxon>Ascomycota</taxon>
        <taxon>Pezizomycotina</taxon>
        <taxon>Leotiomycetes</taxon>
        <taxon>Helotiales</taxon>
        <taxon>Hyaloscyphaceae</taxon>
        <taxon>Hyaloscypha</taxon>
    </lineage>
</organism>
<proteinExistence type="predicted"/>
<dbReference type="Pfam" id="PF06985">
    <property type="entry name" value="HET"/>
    <property type="match status" value="1"/>
</dbReference>
<gene>
    <name evidence="2" type="ORF">NA56DRAFT_169607</name>
</gene>
<dbReference type="PANTHER" id="PTHR33112">
    <property type="entry name" value="DOMAIN PROTEIN, PUTATIVE-RELATED"/>
    <property type="match status" value="1"/>
</dbReference>